<gene>
    <name evidence="2" type="ORF">HQ603_07255</name>
</gene>
<accession>A0ABS7P2D1</accession>
<keyword evidence="3" id="KW-1185">Reference proteome</keyword>
<evidence type="ECO:0000256" key="1">
    <source>
        <dbReference type="SAM" id="SignalP"/>
    </source>
</evidence>
<keyword evidence="1" id="KW-0732">Signal</keyword>
<dbReference type="Proteomes" id="UP000825228">
    <property type="component" value="Unassembled WGS sequence"/>
</dbReference>
<comment type="caution">
    <text evidence="2">The sequence shown here is derived from an EMBL/GenBank/DDBJ whole genome shotgun (WGS) entry which is preliminary data.</text>
</comment>
<proteinExistence type="predicted"/>
<dbReference type="EMBL" id="JABUBU010000003">
    <property type="protein sequence ID" value="MBY6366548.1"/>
    <property type="molecule type" value="Genomic_DNA"/>
</dbReference>
<evidence type="ECO:0000313" key="2">
    <source>
        <dbReference type="EMBL" id="MBY6366548.1"/>
    </source>
</evidence>
<protein>
    <submittedName>
        <fullName evidence="2">Uncharacterized protein</fullName>
    </submittedName>
</protein>
<feature type="chain" id="PRO_5045959981" evidence="1">
    <location>
        <begin position="21"/>
        <end position="149"/>
    </location>
</feature>
<dbReference type="RefSeq" id="WP_222683870.1">
    <property type="nucleotide sequence ID" value="NZ_JABUBT010000015.1"/>
</dbReference>
<reference evidence="2 3" key="1">
    <citation type="submission" date="2020-06" db="EMBL/GenBank/DDBJ databases">
        <title>Taxonomy, biology and ecology of Rhodococcus bacteria occurring in California pistachio and other woody hosts as revealed by genome sequence analyses.</title>
        <authorList>
            <person name="Gai Y."/>
            <person name="Riely B."/>
        </authorList>
    </citation>
    <scope>NUCLEOTIDE SEQUENCE [LARGE SCALE GENOMIC DNA]</scope>
    <source>
        <strain evidence="2 3">BP-281</strain>
    </source>
</reference>
<sequence length="149" mass="15634">MTVAVAAAAIAVGTAGPAAAEEYRPYTMIPGHTYTLGEFNGVQCVGQMTSGIQTPDYRPGVAIVTTTFYPFFTAPCAVEMQVNWQNLDTGERGTATSRVVTYTRSSFQPSVATGDIVEIATKPGRVLFTVATGSLHYVAVPPVEAVVPG</sequence>
<organism evidence="2 3">
    <name type="scientific">Rhodococcoides corynebacterioides</name>
    <dbReference type="NCBI Taxonomy" id="53972"/>
    <lineage>
        <taxon>Bacteria</taxon>
        <taxon>Bacillati</taxon>
        <taxon>Actinomycetota</taxon>
        <taxon>Actinomycetes</taxon>
        <taxon>Mycobacteriales</taxon>
        <taxon>Nocardiaceae</taxon>
        <taxon>Rhodococcoides</taxon>
    </lineage>
</organism>
<evidence type="ECO:0000313" key="3">
    <source>
        <dbReference type="Proteomes" id="UP000825228"/>
    </source>
</evidence>
<name>A0ABS7P2D1_9NOCA</name>
<feature type="signal peptide" evidence="1">
    <location>
        <begin position="1"/>
        <end position="20"/>
    </location>
</feature>